<comment type="catalytic activity">
    <reaction evidence="9 10">
        <text>XTP + H2O = XMP + diphosphate + H(+)</text>
        <dbReference type="Rhea" id="RHEA:28610"/>
        <dbReference type="ChEBI" id="CHEBI:15377"/>
        <dbReference type="ChEBI" id="CHEBI:15378"/>
        <dbReference type="ChEBI" id="CHEBI:33019"/>
        <dbReference type="ChEBI" id="CHEBI:57464"/>
        <dbReference type="ChEBI" id="CHEBI:61314"/>
        <dbReference type="EC" id="3.6.1.66"/>
    </reaction>
</comment>
<keyword evidence="5 10" id="KW-0378">Hydrolase</keyword>
<feature type="binding site" evidence="10">
    <location>
        <begin position="155"/>
        <end position="158"/>
    </location>
    <ligand>
        <name>substrate</name>
    </ligand>
</feature>
<organism evidence="12 13">
    <name type="scientific">Iodidimonas gelatinilytica</name>
    <dbReference type="NCBI Taxonomy" id="1236966"/>
    <lineage>
        <taxon>Bacteria</taxon>
        <taxon>Pseudomonadati</taxon>
        <taxon>Pseudomonadota</taxon>
        <taxon>Alphaproteobacteria</taxon>
        <taxon>Iodidimonadales</taxon>
        <taxon>Iodidimonadaceae</taxon>
        <taxon>Iodidimonas</taxon>
    </lineage>
</organism>
<feature type="binding site" evidence="10">
    <location>
        <position position="178"/>
    </location>
    <ligand>
        <name>substrate</name>
    </ligand>
</feature>
<dbReference type="CDD" id="cd00515">
    <property type="entry name" value="HAM1"/>
    <property type="match status" value="1"/>
</dbReference>
<dbReference type="NCBIfam" id="TIGR00042">
    <property type="entry name" value="RdgB/HAM1 family non-canonical purine NTP pyrophosphatase"/>
    <property type="match status" value="1"/>
</dbReference>
<evidence type="ECO:0000256" key="5">
    <source>
        <dbReference type="ARBA" id="ARBA00022801"/>
    </source>
</evidence>
<dbReference type="GO" id="GO:0009146">
    <property type="term" value="P:purine nucleoside triphosphate catabolic process"/>
    <property type="evidence" value="ECO:0007669"/>
    <property type="project" value="UniProtKB-UniRule"/>
</dbReference>
<dbReference type="Pfam" id="PF01725">
    <property type="entry name" value="Ham1p_like"/>
    <property type="match status" value="1"/>
</dbReference>
<comment type="function">
    <text evidence="10">Pyrophosphatase that catalyzes the hydrolysis of nucleoside triphosphates to their monophosphate derivatives, with a high preference for the non-canonical purine nucleotides XTP (xanthosine triphosphate), dITP (deoxyinosine triphosphate) and ITP. Seems to function as a house-cleaning enzyme that removes non-canonical purine nucleotides from the nucleotide pool, thus preventing their incorporation into DNA/RNA and avoiding chromosomal lesions.</text>
</comment>
<proteinExistence type="inferred from homology"/>
<comment type="catalytic activity">
    <reaction evidence="10">
        <text>ITP + H2O = IMP + diphosphate + H(+)</text>
        <dbReference type="Rhea" id="RHEA:29399"/>
        <dbReference type="ChEBI" id="CHEBI:15377"/>
        <dbReference type="ChEBI" id="CHEBI:15378"/>
        <dbReference type="ChEBI" id="CHEBI:33019"/>
        <dbReference type="ChEBI" id="CHEBI:58053"/>
        <dbReference type="ChEBI" id="CHEBI:61402"/>
        <dbReference type="EC" id="3.6.1.66"/>
    </reaction>
</comment>
<dbReference type="PANTHER" id="PTHR11067:SF9">
    <property type="entry name" value="INOSINE TRIPHOSPHATE PYROPHOSPHATASE"/>
    <property type="match status" value="1"/>
</dbReference>
<feature type="active site" description="Proton acceptor" evidence="10">
    <location>
        <position position="75"/>
    </location>
</feature>
<sequence length="200" mass="21593">MPRAFTEHRIVVASHNPGKIREIRNLLTPLGIKVQAADELGLIEPEETGKTFLENADLKARAAATASGIAALADDSGLCVDALQGAPGIYSARWAGPDKDFALAMAEIERKLDGAPSAAHFTCALSLAWPDGHVENVEGIIEGRLRFPPKGTRGFGYDPIFVPHGYDISFGEMDPENKLAINHRAIAFKKMLKACFDRAN</sequence>
<dbReference type="Gene3D" id="3.90.950.10">
    <property type="match status" value="1"/>
</dbReference>
<dbReference type="GO" id="GO:0036222">
    <property type="term" value="F:XTP diphosphatase activity"/>
    <property type="evidence" value="ECO:0007669"/>
    <property type="project" value="UniProtKB-UniRule"/>
</dbReference>
<dbReference type="GO" id="GO:0005829">
    <property type="term" value="C:cytosol"/>
    <property type="evidence" value="ECO:0007669"/>
    <property type="project" value="TreeGrafter"/>
</dbReference>
<dbReference type="InterPro" id="IPR002637">
    <property type="entry name" value="RdgB/HAM1"/>
</dbReference>
<dbReference type="GO" id="GO:0000166">
    <property type="term" value="F:nucleotide binding"/>
    <property type="evidence" value="ECO:0007669"/>
    <property type="project" value="UniProtKB-KW"/>
</dbReference>
<dbReference type="SUPFAM" id="SSF52972">
    <property type="entry name" value="ITPase-like"/>
    <property type="match status" value="1"/>
</dbReference>
<dbReference type="GO" id="GO:0017111">
    <property type="term" value="F:ribonucleoside triphosphate phosphatase activity"/>
    <property type="evidence" value="ECO:0007669"/>
    <property type="project" value="InterPro"/>
</dbReference>
<accession>A0A5A7MN89</accession>
<evidence type="ECO:0000256" key="7">
    <source>
        <dbReference type="ARBA" id="ARBA00023080"/>
    </source>
</evidence>
<dbReference type="InterPro" id="IPR020922">
    <property type="entry name" value="dITP/XTP_pyrophosphatase"/>
</dbReference>
<comment type="cofactor">
    <cofactor evidence="10">
        <name>Mg(2+)</name>
        <dbReference type="ChEBI" id="CHEBI:18420"/>
    </cofactor>
    <text evidence="10">Binds 1 Mg(2+) ion per subunit.</text>
</comment>
<dbReference type="RefSeq" id="WP_149999950.1">
    <property type="nucleotide sequence ID" value="NZ_BKCL01000003.1"/>
</dbReference>
<evidence type="ECO:0000256" key="3">
    <source>
        <dbReference type="ARBA" id="ARBA00022723"/>
    </source>
</evidence>
<evidence type="ECO:0000256" key="8">
    <source>
        <dbReference type="ARBA" id="ARBA00051875"/>
    </source>
</evidence>
<evidence type="ECO:0000256" key="6">
    <source>
        <dbReference type="ARBA" id="ARBA00022842"/>
    </source>
</evidence>
<dbReference type="Proteomes" id="UP000322084">
    <property type="component" value="Unassembled WGS sequence"/>
</dbReference>
<evidence type="ECO:0000256" key="2">
    <source>
        <dbReference type="ARBA" id="ARBA00011738"/>
    </source>
</evidence>
<keyword evidence="6 10" id="KW-0460">Magnesium</keyword>
<feature type="binding site" evidence="10">
    <location>
        <position position="76"/>
    </location>
    <ligand>
        <name>substrate</name>
    </ligand>
</feature>
<dbReference type="HAMAP" id="MF_01405">
    <property type="entry name" value="Non_canon_purine_NTPase"/>
    <property type="match status" value="1"/>
</dbReference>
<dbReference type="EMBL" id="BKCL01000003">
    <property type="protein sequence ID" value="GEQ97472.1"/>
    <property type="molecule type" value="Genomic_DNA"/>
</dbReference>
<dbReference type="GO" id="GO:0036220">
    <property type="term" value="F:ITP diphosphatase activity"/>
    <property type="evidence" value="ECO:0007669"/>
    <property type="project" value="UniProtKB-UniRule"/>
</dbReference>
<evidence type="ECO:0000256" key="10">
    <source>
        <dbReference type="HAMAP-Rule" id="MF_01405"/>
    </source>
</evidence>
<reference evidence="12 13" key="1">
    <citation type="submission" date="2019-09" db="EMBL/GenBank/DDBJ databases">
        <title>NBRP : Genome information of microbial organism related human and environment.</title>
        <authorList>
            <person name="Hattori M."/>
            <person name="Oshima K."/>
            <person name="Inaba H."/>
            <person name="Suda W."/>
            <person name="Sakamoto M."/>
            <person name="Iino T."/>
            <person name="Kitahara M."/>
            <person name="Oshida Y."/>
            <person name="Iida T."/>
            <person name="Kudo T."/>
            <person name="Itoh T."/>
            <person name="Ohkuma M."/>
        </authorList>
    </citation>
    <scope>NUCLEOTIDE SEQUENCE [LARGE SCALE GENOMIC DNA]</scope>
    <source>
        <strain evidence="12 13">Hi-2</strain>
    </source>
</reference>
<evidence type="ECO:0000313" key="13">
    <source>
        <dbReference type="Proteomes" id="UP000322084"/>
    </source>
</evidence>
<comment type="similarity">
    <text evidence="1 10 11">Belongs to the HAM1 NTPase family.</text>
</comment>
<gene>
    <name evidence="12" type="ORF">JCM17844_11090</name>
</gene>
<comment type="caution">
    <text evidence="12">The sequence shown here is derived from an EMBL/GenBank/DDBJ whole genome shotgun (WGS) entry which is preliminary data.</text>
</comment>
<keyword evidence="4 10" id="KW-0547">Nucleotide-binding</keyword>
<dbReference type="GO" id="GO:0035870">
    <property type="term" value="F:dITP diphosphatase activity"/>
    <property type="evidence" value="ECO:0007669"/>
    <property type="project" value="UniProtKB-UniRule"/>
</dbReference>
<evidence type="ECO:0000256" key="1">
    <source>
        <dbReference type="ARBA" id="ARBA00008023"/>
    </source>
</evidence>
<dbReference type="AlphaFoldDB" id="A0A5A7MN89"/>
<dbReference type="GO" id="GO:0046872">
    <property type="term" value="F:metal ion binding"/>
    <property type="evidence" value="ECO:0007669"/>
    <property type="project" value="UniProtKB-KW"/>
</dbReference>
<feature type="binding site" evidence="10">
    <location>
        <begin position="14"/>
        <end position="19"/>
    </location>
    <ligand>
        <name>substrate</name>
    </ligand>
</feature>
<name>A0A5A7MN89_9PROT</name>
<dbReference type="EC" id="3.6.1.66" evidence="10"/>
<evidence type="ECO:0000313" key="12">
    <source>
        <dbReference type="EMBL" id="GEQ97472.1"/>
    </source>
</evidence>
<feature type="binding site" evidence="10">
    <location>
        <position position="46"/>
    </location>
    <ligand>
        <name>Mg(2+)</name>
        <dbReference type="ChEBI" id="CHEBI:18420"/>
    </ligand>
</feature>
<dbReference type="GO" id="GO:0009117">
    <property type="term" value="P:nucleotide metabolic process"/>
    <property type="evidence" value="ECO:0007669"/>
    <property type="project" value="UniProtKB-KW"/>
</dbReference>
<comment type="catalytic activity">
    <reaction evidence="8 10">
        <text>dITP + H2O = dIMP + diphosphate + H(+)</text>
        <dbReference type="Rhea" id="RHEA:28342"/>
        <dbReference type="ChEBI" id="CHEBI:15377"/>
        <dbReference type="ChEBI" id="CHEBI:15378"/>
        <dbReference type="ChEBI" id="CHEBI:33019"/>
        <dbReference type="ChEBI" id="CHEBI:61194"/>
        <dbReference type="ChEBI" id="CHEBI:61382"/>
        <dbReference type="EC" id="3.6.1.66"/>
    </reaction>
</comment>
<dbReference type="FunFam" id="3.90.950.10:FF:000001">
    <property type="entry name" value="dITP/XTP pyrophosphatase"/>
    <property type="match status" value="1"/>
</dbReference>
<keyword evidence="7 10" id="KW-0546">Nucleotide metabolism</keyword>
<evidence type="ECO:0000256" key="11">
    <source>
        <dbReference type="RuleBase" id="RU003781"/>
    </source>
</evidence>
<dbReference type="InterPro" id="IPR029001">
    <property type="entry name" value="ITPase-like_fam"/>
</dbReference>
<protein>
    <recommendedName>
        <fullName evidence="10">dITP/XTP pyrophosphatase</fullName>
        <ecNumber evidence="10">3.6.1.66</ecNumber>
    </recommendedName>
    <alternativeName>
        <fullName evidence="10">Non-canonical purine NTP pyrophosphatase</fullName>
    </alternativeName>
    <alternativeName>
        <fullName evidence="10">Non-standard purine NTP pyrophosphatase</fullName>
    </alternativeName>
    <alternativeName>
        <fullName evidence="10">Nucleoside-triphosphate diphosphatase</fullName>
    </alternativeName>
    <alternativeName>
        <fullName evidence="10">Nucleoside-triphosphate pyrophosphatase</fullName>
        <shortName evidence="10">NTPase</shortName>
    </alternativeName>
</protein>
<comment type="subunit">
    <text evidence="2 10">Homodimer.</text>
</comment>
<feature type="binding site" evidence="10">
    <location>
        <position position="75"/>
    </location>
    <ligand>
        <name>Mg(2+)</name>
        <dbReference type="ChEBI" id="CHEBI:18420"/>
    </ligand>
</feature>
<evidence type="ECO:0000256" key="9">
    <source>
        <dbReference type="ARBA" id="ARBA00052017"/>
    </source>
</evidence>
<dbReference type="PANTHER" id="PTHR11067">
    <property type="entry name" value="INOSINE TRIPHOSPHATE PYROPHOSPHATASE/HAM1 PROTEIN"/>
    <property type="match status" value="1"/>
</dbReference>
<feature type="binding site" evidence="10">
    <location>
        <begin position="183"/>
        <end position="184"/>
    </location>
    <ligand>
        <name>substrate</name>
    </ligand>
</feature>
<evidence type="ECO:0000256" key="4">
    <source>
        <dbReference type="ARBA" id="ARBA00022741"/>
    </source>
</evidence>
<keyword evidence="3 10" id="KW-0479">Metal-binding</keyword>